<feature type="domain" description="HTH hxlR-type" evidence="1">
    <location>
        <begin position="1"/>
        <end position="51"/>
    </location>
</feature>
<comment type="caution">
    <text evidence="2">The sequence shown here is derived from an EMBL/GenBank/DDBJ whole genome shotgun (WGS) entry which is preliminary data.</text>
</comment>
<organism evidence="2 3">
    <name type="scientific">Belliella marina</name>
    <dbReference type="NCBI Taxonomy" id="1644146"/>
    <lineage>
        <taxon>Bacteria</taxon>
        <taxon>Pseudomonadati</taxon>
        <taxon>Bacteroidota</taxon>
        <taxon>Cytophagia</taxon>
        <taxon>Cytophagales</taxon>
        <taxon>Cyclobacteriaceae</taxon>
        <taxon>Belliella</taxon>
    </lineage>
</organism>
<dbReference type="Gene3D" id="1.10.10.10">
    <property type="entry name" value="Winged helix-like DNA-binding domain superfamily/Winged helix DNA-binding domain"/>
    <property type="match status" value="1"/>
</dbReference>
<dbReference type="PROSITE" id="PS51118">
    <property type="entry name" value="HTH_HXLR"/>
    <property type="match status" value="1"/>
</dbReference>
<keyword evidence="3" id="KW-1185">Reference proteome</keyword>
<dbReference type="SUPFAM" id="SSF46785">
    <property type="entry name" value="Winged helix' DNA-binding domain"/>
    <property type="match status" value="1"/>
</dbReference>
<evidence type="ECO:0000313" key="2">
    <source>
        <dbReference type="EMBL" id="MFD2033966.1"/>
    </source>
</evidence>
<gene>
    <name evidence="2" type="ORF">ACFSKL_04135</name>
</gene>
<evidence type="ECO:0000313" key="3">
    <source>
        <dbReference type="Proteomes" id="UP001597361"/>
    </source>
</evidence>
<dbReference type="InterPro" id="IPR036388">
    <property type="entry name" value="WH-like_DNA-bd_sf"/>
</dbReference>
<dbReference type="Pfam" id="PF01638">
    <property type="entry name" value="HxlR"/>
    <property type="match status" value="1"/>
</dbReference>
<name>A0ABW4VIP5_9BACT</name>
<accession>A0ABW4VIP5</accession>
<proteinExistence type="predicted"/>
<dbReference type="EMBL" id="JBHUHR010000013">
    <property type="protein sequence ID" value="MFD2033966.1"/>
    <property type="molecule type" value="Genomic_DNA"/>
</dbReference>
<dbReference type="InterPro" id="IPR036390">
    <property type="entry name" value="WH_DNA-bd_sf"/>
</dbReference>
<protein>
    <submittedName>
        <fullName evidence="2">Winged helix-turn-helix transcriptional regulator</fullName>
    </submittedName>
</protein>
<dbReference type="Proteomes" id="UP001597361">
    <property type="component" value="Unassembled WGS sequence"/>
</dbReference>
<reference evidence="3" key="1">
    <citation type="journal article" date="2019" name="Int. J. Syst. Evol. Microbiol.">
        <title>The Global Catalogue of Microorganisms (GCM) 10K type strain sequencing project: providing services to taxonomists for standard genome sequencing and annotation.</title>
        <authorList>
            <consortium name="The Broad Institute Genomics Platform"/>
            <consortium name="The Broad Institute Genome Sequencing Center for Infectious Disease"/>
            <person name="Wu L."/>
            <person name="Ma J."/>
        </authorList>
    </citation>
    <scope>NUCLEOTIDE SEQUENCE [LARGE SCALE GENOMIC DNA]</scope>
    <source>
        <strain evidence="3">CGMCC 1.15180</strain>
    </source>
</reference>
<dbReference type="RefSeq" id="WP_376883747.1">
    <property type="nucleotide sequence ID" value="NZ_JBHUHR010000013.1"/>
</dbReference>
<dbReference type="InterPro" id="IPR002577">
    <property type="entry name" value="HTH_HxlR"/>
</dbReference>
<sequence length="51" mass="6068">MVKLVSSTKNGLVNRCLNDNPVRIDYEITDYCRSFQPIIDLMIEWGKRHRE</sequence>
<evidence type="ECO:0000259" key="1">
    <source>
        <dbReference type="PROSITE" id="PS51118"/>
    </source>
</evidence>